<gene>
    <name evidence="2" type="ORF">DXD79_02235</name>
</gene>
<dbReference type="SUPFAM" id="SSF55945">
    <property type="entry name" value="TATA-box binding protein-like"/>
    <property type="match status" value="1"/>
</dbReference>
<dbReference type="Gene3D" id="3.30.310.20">
    <property type="entry name" value="DNA-3-methyladenine glycosylase AlkA, N-terminal domain"/>
    <property type="match status" value="1"/>
</dbReference>
<dbReference type="AlphaFoldDB" id="A0A374PFN7"/>
<protein>
    <recommendedName>
        <fullName evidence="1">DNA-3-methyladenine glycosylase AlkA N-terminal domain-containing protein</fullName>
    </recommendedName>
</protein>
<reference evidence="2 3" key="1">
    <citation type="submission" date="2018-08" db="EMBL/GenBank/DDBJ databases">
        <title>A genome reference for cultivated species of the human gut microbiota.</title>
        <authorList>
            <person name="Zou Y."/>
            <person name="Xue W."/>
            <person name="Luo G."/>
        </authorList>
    </citation>
    <scope>NUCLEOTIDE SEQUENCE [LARGE SCALE GENOMIC DNA]</scope>
    <source>
        <strain evidence="2 3">TM09-12</strain>
    </source>
</reference>
<evidence type="ECO:0000313" key="2">
    <source>
        <dbReference type="EMBL" id="RGJ08239.1"/>
    </source>
</evidence>
<organism evidence="2 3">
    <name type="scientific">Hungatella hathewayi</name>
    <dbReference type="NCBI Taxonomy" id="154046"/>
    <lineage>
        <taxon>Bacteria</taxon>
        <taxon>Bacillati</taxon>
        <taxon>Bacillota</taxon>
        <taxon>Clostridia</taxon>
        <taxon>Lachnospirales</taxon>
        <taxon>Lachnospiraceae</taxon>
        <taxon>Hungatella</taxon>
    </lineage>
</organism>
<dbReference type="SMART" id="SM01009">
    <property type="entry name" value="AlkA_N"/>
    <property type="match status" value="1"/>
</dbReference>
<evidence type="ECO:0000313" key="3">
    <source>
        <dbReference type="Proteomes" id="UP000263014"/>
    </source>
</evidence>
<name>A0A374PFN7_9FIRM</name>
<dbReference type="Proteomes" id="UP000263014">
    <property type="component" value="Unassembled WGS sequence"/>
</dbReference>
<dbReference type="InterPro" id="IPR010316">
    <property type="entry name" value="AlkA_N"/>
</dbReference>
<dbReference type="Pfam" id="PF06029">
    <property type="entry name" value="AlkA_N"/>
    <property type="match status" value="1"/>
</dbReference>
<proteinExistence type="predicted"/>
<comment type="caution">
    <text evidence="2">The sequence shown here is derived from an EMBL/GenBank/DDBJ whole genome shotgun (WGS) entry which is preliminary data.</text>
</comment>
<evidence type="ECO:0000259" key="1">
    <source>
        <dbReference type="SMART" id="SM01009"/>
    </source>
</evidence>
<dbReference type="RefSeq" id="WP_117630250.1">
    <property type="nucleotide sequence ID" value="NZ_QSON01000001.1"/>
</dbReference>
<feature type="domain" description="DNA-3-methyladenine glycosylase AlkA N-terminal" evidence="1">
    <location>
        <begin position="20"/>
        <end position="136"/>
    </location>
</feature>
<sequence length="146" mass="16904">MKIRFICYGAGYNRKDENITAYLGYRPPYRWNEILTFFKEHSIPGIDLVRDHAYWRTVHMERINKEPVSRWVKISNCAVKNALSITICETLVPVLPQVLGRIKNMFDLSCEPEIVYNSLSTMNDICPGLCVLGTRMPGCLILLKHR</sequence>
<dbReference type="EMBL" id="QSON01000001">
    <property type="protein sequence ID" value="RGJ08239.1"/>
    <property type="molecule type" value="Genomic_DNA"/>
</dbReference>
<dbReference type="InterPro" id="IPR037046">
    <property type="entry name" value="AlkA_N_sf"/>
</dbReference>
<accession>A0A374PFN7</accession>